<name>A0ABR9UWT5_9CHRO</name>
<reference evidence="1 2" key="1">
    <citation type="submission" date="2020-10" db="EMBL/GenBank/DDBJ databases">
        <authorList>
            <person name="Castelo-Branco R."/>
            <person name="Eusebio N."/>
            <person name="Adriana R."/>
            <person name="Vieira A."/>
            <person name="Brugerolle De Fraissinette N."/>
            <person name="Rezende De Castro R."/>
            <person name="Schneider M.P."/>
            <person name="Vasconcelos V."/>
            <person name="Leao P.N."/>
        </authorList>
    </citation>
    <scope>NUCLEOTIDE SEQUENCE [LARGE SCALE GENOMIC DNA]</scope>
    <source>
        <strain evidence="1 2">LEGE 06123</strain>
    </source>
</reference>
<comment type="caution">
    <text evidence="1">The sequence shown here is derived from an EMBL/GenBank/DDBJ whole genome shotgun (WGS) entry which is preliminary data.</text>
</comment>
<dbReference type="EMBL" id="JADEWN010000045">
    <property type="protein sequence ID" value="MBE9192040.1"/>
    <property type="molecule type" value="Genomic_DNA"/>
</dbReference>
<evidence type="ECO:0000313" key="1">
    <source>
        <dbReference type="EMBL" id="MBE9192040.1"/>
    </source>
</evidence>
<protein>
    <submittedName>
        <fullName evidence="1">Uncharacterized protein</fullName>
    </submittedName>
</protein>
<sequence>MAIALSEASWDQLWTDWHHAYRAEATDESDWIIECLSQLAQGYQRNIKLRHGITLTQHNYQFHDDLMVINTQPQATSVHRRL</sequence>
<gene>
    <name evidence="1" type="ORF">IQ230_17115</name>
</gene>
<evidence type="ECO:0000313" key="2">
    <source>
        <dbReference type="Proteomes" id="UP000651156"/>
    </source>
</evidence>
<organism evidence="1 2">
    <name type="scientific">Gloeocapsopsis crepidinum LEGE 06123</name>
    <dbReference type="NCBI Taxonomy" id="588587"/>
    <lineage>
        <taxon>Bacteria</taxon>
        <taxon>Bacillati</taxon>
        <taxon>Cyanobacteriota</taxon>
        <taxon>Cyanophyceae</taxon>
        <taxon>Oscillatoriophycideae</taxon>
        <taxon>Chroococcales</taxon>
        <taxon>Chroococcaceae</taxon>
        <taxon>Gloeocapsopsis</taxon>
    </lineage>
</organism>
<proteinExistence type="predicted"/>
<dbReference type="RefSeq" id="WP_193933449.1">
    <property type="nucleotide sequence ID" value="NZ_CAWPMZ010000078.1"/>
</dbReference>
<accession>A0ABR9UWT5</accession>
<keyword evidence="2" id="KW-1185">Reference proteome</keyword>
<dbReference type="Proteomes" id="UP000651156">
    <property type="component" value="Unassembled WGS sequence"/>
</dbReference>